<reference evidence="3" key="1">
    <citation type="journal article" date="2014" name="Genome Announc.">
        <title>Draft genome sequence of the plant-pathogenic soil fungus Rhizoctonia solani anastomosis group 3 strain Rhs1AP.</title>
        <authorList>
            <person name="Cubeta M.A."/>
            <person name="Thomas E."/>
            <person name="Dean R.A."/>
            <person name="Jabaji S."/>
            <person name="Neate S.M."/>
            <person name="Tavantzis S."/>
            <person name="Toda T."/>
            <person name="Vilgalys R."/>
            <person name="Bharathan N."/>
            <person name="Fedorova-Abrams N."/>
            <person name="Pakala S.B."/>
            <person name="Pakala S.M."/>
            <person name="Zafar N."/>
            <person name="Joardar V."/>
            <person name="Losada L."/>
            <person name="Nierman W.C."/>
        </authorList>
    </citation>
    <scope>NUCLEOTIDE SEQUENCE [LARGE SCALE GENOMIC DNA]</scope>
    <source>
        <strain evidence="3">AG-3</strain>
    </source>
</reference>
<comment type="caution">
    <text evidence="2">The sequence shown here is derived from an EMBL/GenBank/DDBJ whole genome shotgun (WGS) entry which is preliminary data.</text>
</comment>
<protein>
    <submittedName>
        <fullName evidence="2">Retrotransposon gag protein</fullName>
    </submittedName>
</protein>
<dbReference type="AlphaFoldDB" id="X8IY43"/>
<organism evidence="2 3">
    <name type="scientific">Rhizoctonia solani AG-3 Rhs1AP</name>
    <dbReference type="NCBI Taxonomy" id="1086054"/>
    <lineage>
        <taxon>Eukaryota</taxon>
        <taxon>Fungi</taxon>
        <taxon>Dikarya</taxon>
        <taxon>Basidiomycota</taxon>
        <taxon>Agaricomycotina</taxon>
        <taxon>Agaricomycetes</taxon>
        <taxon>Cantharellales</taxon>
        <taxon>Ceratobasidiaceae</taxon>
        <taxon>Rhizoctonia</taxon>
    </lineage>
</organism>
<dbReference type="EMBL" id="JATN01000322">
    <property type="protein sequence ID" value="EUC54685.1"/>
    <property type="molecule type" value="Genomic_DNA"/>
</dbReference>
<name>X8IY43_9AGAM</name>
<dbReference type="Proteomes" id="UP000030108">
    <property type="component" value="Unassembled WGS sequence"/>
</dbReference>
<evidence type="ECO:0000313" key="3">
    <source>
        <dbReference type="Proteomes" id="UP000030108"/>
    </source>
</evidence>
<accession>X8IY43</accession>
<gene>
    <name evidence="2" type="ORF">RSOL_065350</name>
</gene>
<dbReference type="OrthoDB" id="3267748at2759"/>
<evidence type="ECO:0000256" key="1">
    <source>
        <dbReference type="SAM" id="MobiDB-lite"/>
    </source>
</evidence>
<feature type="region of interest" description="Disordered" evidence="1">
    <location>
        <begin position="21"/>
        <end position="46"/>
    </location>
</feature>
<evidence type="ECO:0000313" key="2">
    <source>
        <dbReference type="EMBL" id="EUC54685.1"/>
    </source>
</evidence>
<feature type="non-terminal residue" evidence="2">
    <location>
        <position position="223"/>
    </location>
</feature>
<sequence>MIASKFSLLLPKEPQQAAEILVTQATRSDSSSSDDNDDHDNMTPRELDKYIKKLKKHKKERKEKEKLRKLQLSGFKTKLPTTYNGSSDFDTYKQFVYEIETWVEDTGFEDHKAVRHIKGFLKDKAATFYMTHVAPEVSKYTLTLVFQELFDYCFPPDIQARIRRKFNNLSQTDRGFRDFYRELRKIQRRLTDINDKSLTVRMWEGAQSYLRVRVGKERVLGGA</sequence>
<proteinExistence type="predicted"/>